<keyword evidence="3" id="KW-1185">Reference proteome</keyword>
<dbReference type="RefSeq" id="WP_339392164.1">
    <property type="nucleotide sequence ID" value="NZ_BAAAAF010000003.1"/>
</dbReference>
<feature type="transmembrane region" description="Helical" evidence="1">
    <location>
        <begin position="39"/>
        <end position="61"/>
    </location>
</feature>
<evidence type="ECO:0000313" key="3">
    <source>
        <dbReference type="Proteomes" id="UP001498238"/>
    </source>
</evidence>
<protein>
    <submittedName>
        <fullName evidence="2">Uncharacterized protein</fullName>
    </submittedName>
</protein>
<proteinExistence type="predicted"/>
<keyword evidence="1" id="KW-0472">Membrane</keyword>
<gene>
    <name evidence="2" type="ORF">NCCP602_11710</name>
</gene>
<comment type="caution">
    <text evidence="2">The sequence shown here is derived from an EMBL/GenBank/DDBJ whole genome shotgun (WGS) entry which is preliminary data.</text>
</comment>
<dbReference type="Proteomes" id="UP001498238">
    <property type="component" value="Unassembled WGS sequence"/>
</dbReference>
<feature type="transmembrane region" description="Helical" evidence="1">
    <location>
        <begin position="67"/>
        <end position="92"/>
    </location>
</feature>
<reference evidence="2 3" key="1">
    <citation type="submission" date="2024-01" db="EMBL/GenBank/DDBJ databases">
        <title>Characterization of antibiotic resistant novel bacterial strains and their environmental applications.</title>
        <authorList>
            <person name="Manzoor S."/>
            <person name="Abbas S."/>
            <person name="Arshad M."/>
            <person name="Ahmed I."/>
        </authorList>
    </citation>
    <scope>NUCLEOTIDE SEQUENCE [LARGE SCALE GENOMIC DNA]</scope>
    <source>
        <strain evidence="2 3">NCCP-602</strain>
    </source>
</reference>
<accession>A0ABN0SL94</accession>
<dbReference type="EMBL" id="BAAAAF010000003">
    <property type="protein sequence ID" value="GAA0035210.1"/>
    <property type="molecule type" value="Genomic_DNA"/>
</dbReference>
<keyword evidence="1" id="KW-1133">Transmembrane helix</keyword>
<feature type="transmembrane region" description="Helical" evidence="1">
    <location>
        <begin position="6"/>
        <end position="27"/>
    </location>
</feature>
<organism evidence="2 3">
    <name type="scientific">Brevibacterium metallidurans</name>
    <dbReference type="NCBI Taxonomy" id="1482676"/>
    <lineage>
        <taxon>Bacteria</taxon>
        <taxon>Bacillati</taxon>
        <taxon>Actinomycetota</taxon>
        <taxon>Actinomycetes</taxon>
        <taxon>Micrococcales</taxon>
        <taxon>Brevibacteriaceae</taxon>
        <taxon>Brevibacterium</taxon>
    </lineage>
</organism>
<sequence>MSAAVATLFMPALVLAGIGVILLVSTLRRPRTASAVGFAFRLVAAIGVLGFALIAGVGPWLPIQYGIVFIPLLALVFGFAWLVLFLGVALLVEFAAKRRNERGS</sequence>
<evidence type="ECO:0000256" key="1">
    <source>
        <dbReference type="SAM" id="Phobius"/>
    </source>
</evidence>
<evidence type="ECO:0000313" key="2">
    <source>
        <dbReference type="EMBL" id="GAA0035210.1"/>
    </source>
</evidence>
<keyword evidence="1" id="KW-0812">Transmembrane</keyword>
<name>A0ABN0SL94_9MICO</name>